<evidence type="ECO:0000256" key="8">
    <source>
        <dbReference type="ARBA" id="ARBA00023288"/>
    </source>
</evidence>
<keyword evidence="4" id="KW-0336">GPI-anchor</keyword>
<organism evidence="12">
    <name type="scientific">Trypanosoma brucei</name>
    <dbReference type="NCBI Taxonomy" id="5691"/>
    <lineage>
        <taxon>Eukaryota</taxon>
        <taxon>Discoba</taxon>
        <taxon>Euglenozoa</taxon>
        <taxon>Kinetoplastea</taxon>
        <taxon>Metakinetoplastina</taxon>
        <taxon>Trypanosomatida</taxon>
        <taxon>Trypanosomatidae</taxon>
        <taxon>Trypanosoma</taxon>
    </lineage>
</organism>
<evidence type="ECO:0000313" key="12">
    <source>
        <dbReference type="EMBL" id="APD73553.1"/>
    </source>
</evidence>
<proteinExistence type="predicted"/>
<evidence type="ECO:0000256" key="6">
    <source>
        <dbReference type="ARBA" id="ARBA00023136"/>
    </source>
</evidence>
<evidence type="ECO:0000256" key="9">
    <source>
        <dbReference type="SAM" id="MobiDB-lite"/>
    </source>
</evidence>
<keyword evidence="7" id="KW-0325">Glycoprotein</keyword>
<keyword evidence="8" id="KW-0449">Lipoprotein</keyword>
<dbReference type="Pfam" id="PF13206">
    <property type="entry name" value="VSG_B"/>
    <property type="match status" value="1"/>
</dbReference>
<evidence type="ECO:0000256" key="4">
    <source>
        <dbReference type="ARBA" id="ARBA00022622"/>
    </source>
</evidence>
<comment type="function">
    <text evidence="1">VSG forms a coat on the surface of the parasite. The trypanosome evades the immune response of the host by expressing a series of antigenically distinct VSGs from an estimated 1000 VSG genes.</text>
</comment>
<dbReference type="AlphaFoldDB" id="A0A1J0R6S3"/>
<dbReference type="InterPro" id="IPR025932">
    <property type="entry name" value="Trypano_VSG_B_N_dom"/>
</dbReference>
<evidence type="ECO:0000256" key="7">
    <source>
        <dbReference type="ARBA" id="ARBA00023180"/>
    </source>
</evidence>
<dbReference type="EMBL" id="KX699597">
    <property type="protein sequence ID" value="APD73553.1"/>
    <property type="molecule type" value="Genomic_DNA"/>
</dbReference>
<sequence length="408" mass="43870">MNCVAIAFALTLALNLWLRPGEATAGDGTNIAEFNILCEAVLLEDADPTVDIYASAVNDAEINDNIQLNVPAASDSWYSKFPKEYSDEEPTAKTTGCSGSTDEKRCIANWTKWTEAKANLLKRVTTEPHLNPGNLKKHQAGASRYIAAMQLLEAEAEAEAEMSEYNSNVRPKLRKDGNGKAAALEAASYGQGAGKDDATDSQTMGTLQMRSNDCKTPAAGKSIVGDLFCLCAVDSTHSAAKPCGFDTPTAKSRTWATLSSTHKSTTWYEIKTACSHRPKPKLSADTLRSIQAKFLSKLKGDSTPDGDSKATAYIGLNNAGDCGAANVARCVDYGSELKPAAAAHTIVWYNKLTQAAAAAITWKKACDDNKAYRQRLKTLQKQAHILYAILSVVGTTQIQQKSRTTEQA</sequence>
<evidence type="ECO:0000256" key="3">
    <source>
        <dbReference type="ARBA" id="ARBA00022475"/>
    </source>
</evidence>
<feature type="domain" description="Trypanosome variant surface glycoprotein B-type N-terminal" evidence="11">
    <location>
        <begin position="16"/>
        <end position="377"/>
    </location>
</feature>
<feature type="chain" id="PRO_5012995176" evidence="10">
    <location>
        <begin position="24"/>
        <end position="408"/>
    </location>
</feature>
<dbReference type="GO" id="GO:0005886">
    <property type="term" value="C:plasma membrane"/>
    <property type="evidence" value="ECO:0007669"/>
    <property type="project" value="UniProtKB-SubCell"/>
</dbReference>
<dbReference type="VEuPathDB" id="TriTrypDB:Tb11.v5.0981"/>
<evidence type="ECO:0000256" key="1">
    <source>
        <dbReference type="ARBA" id="ARBA00002523"/>
    </source>
</evidence>
<accession>A0A1J0R6S3</accession>
<keyword evidence="3" id="KW-1003">Cell membrane</keyword>
<protein>
    <submittedName>
        <fullName evidence="12">Variant surface glycoprotein 1125.1329</fullName>
    </submittedName>
</protein>
<dbReference type="VEuPathDB" id="TriTrypDB:Tb427_000796700"/>
<keyword evidence="6" id="KW-0472">Membrane</keyword>
<keyword evidence="5 10" id="KW-0732">Signal</keyword>
<feature type="signal peptide" evidence="10">
    <location>
        <begin position="1"/>
        <end position="23"/>
    </location>
</feature>
<evidence type="ECO:0000256" key="10">
    <source>
        <dbReference type="SAM" id="SignalP"/>
    </source>
</evidence>
<evidence type="ECO:0000256" key="5">
    <source>
        <dbReference type="ARBA" id="ARBA00022729"/>
    </source>
</evidence>
<reference evidence="12" key="1">
    <citation type="submission" date="2016-08" db="EMBL/GenBank/DDBJ databases">
        <title>VSG repertoire of Trypanosoma brucei EATRO 1125.</title>
        <authorList>
            <person name="Cross G.A."/>
        </authorList>
    </citation>
    <scope>NUCLEOTIDE SEQUENCE</scope>
    <source>
        <strain evidence="12">EATRO 1125</strain>
    </source>
</reference>
<name>A0A1J0R6S3_9TRYP</name>
<feature type="region of interest" description="Disordered" evidence="9">
    <location>
        <begin position="83"/>
        <end position="102"/>
    </location>
</feature>
<evidence type="ECO:0000256" key="2">
    <source>
        <dbReference type="ARBA" id="ARBA00004609"/>
    </source>
</evidence>
<dbReference type="GO" id="GO:0098552">
    <property type="term" value="C:side of membrane"/>
    <property type="evidence" value="ECO:0007669"/>
    <property type="project" value="UniProtKB-KW"/>
</dbReference>
<comment type="subcellular location">
    <subcellularLocation>
        <location evidence="2">Cell membrane</location>
        <topology evidence="2">Lipid-anchor</topology>
        <topology evidence="2">GPI-anchor</topology>
    </subcellularLocation>
</comment>
<evidence type="ECO:0000259" key="11">
    <source>
        <dbReference type="Pfam" id="PF13206"/>
    </source>
</evidence>